<dbReference type="HOGENOM" id="CLU_001570_22_0_1"/>
<dbReference type="RefSeq" id="XP_009058077.1">
    <property type="nucleotide sequence ID" value="XM_009059829.1"/>
</dbReference>
<dbReference type="Gene3D" id="1.10.630.10">
    <property type="entry name" value="Cytochrome P450"/>
    <property type="match status" value="1"/>
</dbReference>
<comment type="subcellular location">
    <subcellularLocation>
        <location evidence="3">Endoplasmic reticulum membrane</location>
        <topology evidence="3">Peripheral membrane protein</topology>
    </subcellularLocation>
    <subcellularLocation>
        <location evidence="2">Microsome membrane</location>
        <topology evidence="2">Peripheral membrane protein</topology>
    </subcellularLocation>
</comment>
<dbReference type="AlphaFoldDB" id="V4ADJ8"/>
<dbReference type="InterPro" id="IPR017972">
    <property type="entry name" value="Cyt_P450_CS"/>
</dbReference>
<evidence type="ECO:0000256" key="1">
    <source>
        <dbReference type="ARBA" id="ARBA00001971"/>
    </source>
</evidence>
<evidence type="ECO:0000256" key="2">
    <source>
        <dbReference type="ARBA" id="ARBA00004174"/>
    </source>
</evidence>
<evidence type="ECO:0000256" key="14">
    <source>
        <dbReference type="RuleBase" id="RU000461"/>
    </source>
</evidence>
<keyword evidence="16" id="KW-1185">Reference proteome</keyword>
<dbReference type="GeneID" id="20244507"/>
<dbReference type="SUPFAM" id="SSF48264">
    <property type="entry name" value="Cytochrome P450"/>
    <property type="match status" value="1"/>
</dbReference>
<dbReference type="PANTHER" id="PTHR24289:SF1">
    <property type="entry name" value="STEROID 17-ALPHA-HYDROXYLASE_17,20 LYASE"/>
    <property type="match status" value="1"/>
</dbReference>
<keyword evidence="5 13" id="KW-0349">Heme</keyword>
<dbReference type="GO" id="GO:0020037">
    <property type="term" value="F:heme binding"/>
    <property type="evidence" value="ECO:0007669"/>
    <property type="project" value="InterPro"/>
</dbReference>
<evidence type="ECO:0000313" key="15">
    <source>
        <dbReference type="EMBL" id="ESO91386.1"/>
    </source>
</evidence>
<dbReference type="GO" id="GO:0005506">
    <property type="term" value="F:iron ion binding"/>
    <property type="evidence" value="ECO:0007669"/>
    <property type="project" value="InterPro"/>
</dbReference>
<keyword evidence="9 14" id="KW-0560">Oxidoreductase</keyword>
<evidence type="ECO:0000256" key="10">
    <source>
        <dbReference type="ARBA" id="ARBA00023004"/>
    </source>
</evidence>
<dbReference type="Pfam" id="PF00067">
    <property type="entry name" value="p450"/>
    <property type="match status" value="1"/>
</dbReference>
<gene>
    <name evidence="15" type="ORF">LOTGIDRAFT_182666</name>
</gene>
<keyword evidence="12" id="KW-0472">Membrane</keyword>
<dbReference type="FunFam" id="1.10.630.10:FF:000238">
    <property type="entry name" value="Cytochrome P450 2A6"/>
    <property type="match status" value="1"/>
</dbReference>
<dbReference type="PROSITE" id="PS00086">
    <property type="entry name" value="CYTOCHROME_P450"/>
    <property type="match status" value="1"/>
</dbReference>
<proteinExistence type="inferred from homology"/>
<dbReference type="InterPro" id="IPR036396">
    <property type="entry name" value="Cyt_P450_sf"/>
</dbReference>
<feature type="binding site" description="axial binding residue" evidence="13">
    <location>
        <position position="466"/>
    </location>
    <ligand>
        <name>heme</name>
        <dbReference type="ChEBI" id="CHEBI:30413"/>
    </ligand>
    <ligandPart>
        <name>Fe</name>
        <dbReference type="ChEBI" id="CHEBI:18248"/>
    </ligandPart>
</feature>
<dbReference type="GO" id="GO:0004508">
    <property type="term" value="F:steroid 17-alpha-monooxygenase activity"/>
    <property type="evidence" value="ECO:0007669"/>
    <property type="project" value="TreeGrafter"/>
</dbReference>
<keyword evidence="6 13" id="KW-0479">Metal-binding</keyword>
<dbReference type="InterPro" id="IPR002401">
    <property type="entry name" value="Cyt_P450_E_grp-I"/>
</dbReference>
<comment type="cofactor">
    <cofactor evidence="1 13">
        <name>heme</name>
        <dbReference type="ChEBI" id="CHEBI:30413"/>
    </cofactor>
</comment>
<protein>
    <submittedName>
        <fullName evidence="15">Uncharacterized protein</fullName>
    </submittedName>
</protein>
<evidence type="ECO:0000256" key="8">
    <source>
        <dbReference type="ARBA" id="ARBA00022848"/>
    </source>
</evidence>
<dbReference type="Proteomes" id="UP000030746">
    <property type="component" value="Unassembled WGS sequence"/>
</dbReference>
<sequence>MDHMKEYLQSIYDQISELLSVQLSKQSTFTKTILIGTTAGAIAYSILKKRHRLPPGPLALPIVGNLLFIFSQKEGWAKSFLRLSKKYGPVFTIYQGPFPVIVLNDIKSINEALIQRSTDYSNRWIRHSFKLINSNGKGLVFSNPDEEWKARKKTTAKALSFIFLLRNYIGSSNFETHIGEAVTEAIQVMLQQTKPFDPDPFILFITINVLASMCFGTRYDYNDDNYKLLLKIMEDLGEVLGEGICLEDFISPLRLYPSKRFHKLQDISRRALDYVTRNIQEHRCLYNKDRITDLTYGLLKAEEDSREGTVVLNEEQIRSSLIDLVLAGNDTSRQTLYWAIFYLAAYPDIQNKIYQEVRRVVDKTRMPKITDREKLPYTYAFLHEVMRLGTAITVGVPHLTAVDTKIGEYDVPKNTTVFINHWGLHHDPDQWEDVETFKPERFLDHTGNMAPKPENWLPFSTGRRLCIGKTLAMPELHLIIASLVQRLEIRAEPGRPVNFEAKEGPMEYASHPYKIIVIDRNP</sequence>
<reference evidence="15 16" key="1">
    <citation type="journal article" date="2013" name="Nature">
        <title>Insights into bilaterian evolution from three spiralian genomes.</title>
        <authorList>
            <person name="Simakov O."/>
            <person name="Marletaz F."/>
            <person name="Cho S.J."/>
            <person name="Edsinger-Gonzales E."/>
            <person name="Havlak P."/>
            <person name="Hellsten U."/>
            <person name="Kuo D.H."/>
            <person name="Larsson T."/>
            <person name="Lv J."/>
            <person name="Arendt D."/>
            <person name="Savage R."/>
            <person name="Osoegawa K."/>
            <person name="de Jong P."/>
            <person name="Grimwood J."/>
            <person name="Chapman J.A."/>
            <person name="Shapiro H."/>
            <person name="Aerts A."/>
            <person name="Otillar R.P."/>
            <person name="Terry A.Y."/>
            <person name="Boore J.L."/>
            <person name="Grigoriev I.V."/>
            <person name="Lindberg D.R."/>
            <person name="Seaver E.C."/>
            <person name="Weisblat D.A."/>
            <person name="Putnam N.H."/>
            <person name="Rokhsar D.S."/>
        </authorList>
    </citation>
    <scope>NUCLEOTIDE SEQUENCE [LARGE SCALE GENOMIC DNA]</scope>
</reference>
<dbReference type="GO" id="GO:0042448">
    <property type="term" value="P:progesterone metabolic process"/>
    <property type="evidence" value="ECO:0007669"/>
    <property type="project" value="TreeGrafter"/>
</dbReference>
<evidence type="ECO:0000256" key="3">
    <source>
        <dbReference type="ARBA" id="ARBA00004406"/>
    </source>
</evidence>
<dbReference type="KEGG" id="lgi:LOTGIDRAFT_182666"/>
<dbReference type="PRINTS" id="PR00385">
    <property type="entry name" value="P450"/>
</dbReference>
<evidence type="ECO:0000256" key="4">
    <source>
        <dbReference type="ARBA" id="ARBA00010617"/>
    </source>
</evidence>
<evidence type="ECO:0000256" key="12">
    <source>
        <dbReference type="ARBA" id="ARBA00023136"/>
    </source>
</evidence>
<dbReference type="EMBL" id="KB202283">
    <property type="protein sequence ID" value="ESO91386.1"/>
    <property type="molecule type" value="Genomic_DNA"/>
</dbReference>
<dbReference type="PRINTS" id="PR00463">
    <property type="entry name" value="EP450I"/>
</dbReference>
<evidence type="ECO:0000256" key="6">
    <source>
        <dbReference type="ARBA" id="ARBA00022723"/>
    </source>
</evidence>
<keyword evidence="7" id="KW-0256">Endoplasmic reticulum</keyword>
<dbReference type="InterPro" id="IPR001128">
    <property type="entry name" value="Cyt_P450"/>
</dbReference>
<evidence type="ECO:0000313" key="16">
    <source>
        <dbReference type="Proteomes" id="UP000030746"/>
    </source>
</evidence>
<evidence type="ECO:0000256" key="7">
    <source>
        <dbReference type="ARBA" id="ARBA00022824"/>
    </source>
</evidence>
<dbReference type="GO" id="GO:0005789">
    <property type="term" value="C:endoplasmic reticulum membrane"/>
    <property type="evidence" value="ECO:0007669"/>
    <property type="project" value="UniProtKB-SubCell"/>
</dbReference>
<dbReference type="GO" id="GO:0042446">
    <property type="term" value="P:hormone biosynthetic process"/>
    <property type="evidence" value="ECO:0007669"/>
    <property type="project" value="TreeGrafter"/>
</dbReference>
<evidence type="ECO:0000256" key="9">
    <source>
        <dbReference type="ARBA" id="ARBA00023002"/>
    </source>
</evidence>
<dbReference type="OMA" id="TRMCAGA"/>
<dbReference type="STRING" id="225164.V4ADJ8"/>
<evidence type="ECO:0000256" key="5">
    <source>
        <dbReference type="ARBA" id="ARBA00022617"/>
    </source>
</evidence>
<evidence type="ECO:0000256" key="11">
    <source>
        <dbReference type="ARBA" id="ARBA00023033"/>
    </source>
</evidence>
<dbReference type="CTD" id="20244507"/>
<keyword evidence="11 14" id="KW-0503">Monooxygenase</keyword>
<keyword evidence="8" id="KW-0492">Microsome</keyword>
<name>V4ADJ8_LOTGI</name>
<dbReference type="PANTHER" id="PTHR24289">
    <property type="entry name" value="STEROID 17-ALPHA-HYDROXYLASE/17,20 LYASE"/>
    <property type="match status" value="1"/>
</dbReference>
<organism evidence="15 16">
    <name type="scientific">Lottia gigantea</name>
    <name type="common">Giant owl limpet</name>
    <dbReference type="NCBI Taxonomy" id="225164"/>
    <lineage>
        <taxon>Eukaryota</taxon>
        <taxon>Metazoa</taxon>
        <taxon>Spiralia</taxon>
        <taxon>Lophotrochozoa</taxon>
        <taxon>Mollusca</taxon>
        <taxon>Gastropoda</taxon>
        <taxon>Patellogastropoda</taxon>
        <taxon>Lottioidea</taxon>
        <taxon>Lottiidae</taxon>
        <taxon>Lottia</taxon>
    </lineage>
</organism>
<evidence type="ECO:0000256" key="13">
    <source>
        <dbReference type="PIRSR" id="PIRSR602401-1"/>
    </source>
</evidence>
<accession>V4ADJ8</accession>
<keyword evidence="10 13" id="KW-0408">Iron</keyword>
<comment type="similarity">
    <text evidence="4 14">Belongs to the cytochrome P450 family.</text>
</comment>
<dbReference type="OrthoDB" id="639466at2759"/>